<dbReference type="NCBIfam" id="TIGR01891">
    <property type="entry name" value="amidohydrolases"/>
    <property type="match status" value="1"/>
</dbReference>
<dbReference type="PIRSF" id="PIRSF037226">
    <property type="entry name" value="Amidohydrolase_ACY1L2_prd"/>
    <property type="match status" value="1"/>
</dbReference>
<organism evidence="3 4">
    <name type="scientific">Microbacterium capsulatum</name>
    <dbReference type="NCBI Taxonomy" id="3041921"/>
    <lineage>
        <taxon>Bacteria</taxon>
        <taxon>Bacillati</taxon>
        <taxon>Actinomycetota</taxon>
        <taxon>Actinomycetes</taxon>
        <taxon>Micrococcales</taxon>
        <taxon>Microbacteriaceae</taxon>
        <taxon>Microbacterium</taxon>
    </lineage>
</organism>
<keyword evidence="4" id="KW-1185">Reference proteome</keyword>
<accession>A0ABU0XDY9</accession>
<gene>
    <name evidence="3" type="ORF">RBR11_05340</name>
</gene>
<comment type="similarity">
    <text evidence="1">Belongs to the peptidase M20A family.</text>
</comment>
<dbReference type="InterPro" id="IPR002933">
    <property type="entry name" value="Peptidase_M20"/>
</dbReference>
<comment type="caution">
    <text evidence="3">The sequence shown here is derived from an EMBL/GenBank/DDBJ whole genome shotgun (WGS) entry which is preliminary data.</text>
</comment>
<dbReference type="PANTHER" id="PTHR30575:SF0">
    <property type="entry name" value="XAA-ARG DIPEPTIDASE"/>
    <property type="match status" value="1"/>
</dbReference>
<reference evidence="3 4" key="1">
    <citation type="submission" date="2023-08" db="EMBL/GenBank/DDBJ databases">
        <title>Microbacterium sp. nov., isolated from a waste landfill.</title>
        <authorList>
            <person name="Wen W."/>
        </authorList>
    </citation>
    <scope>NUCLEOTIDE SEQUENCE [LARGE SCALE GENOMIC DNA]</scope>
    <source>
        <strain evidence="3 4">ASV81</strain>
    </source>
</reference>
<dbReference type="Gene3D" id="3.40.630.10">
    <property type="entry name" value="Zn peptidases"/>
    <property type="match status" value="1"/>
</dbReference>
<protein>
    <recommendedName>
        <fullName evidence="1">Peptidase M20 domain-containing protein 2</fullName>
    </recommendedName>
</protein>
<dbReference type="EMBL" id="JAVFCB010000002">
    <property type="protein sequence ID" value="MDQ4213332.1"/>
    <property type="molecule type" value="Genomic_DNA"/>
</dbReference>
<evidence type="ECO:0000259" key="2">
    <source>
        <dbReference type="Pfam" id="PF07687"/>
    </source>
</evidence>
<proteinExistence type="inferred from homology"/>
<evidence type="ECO:0000313" key="3">
    <source>
        <dbReference type="EMBL" id="MDQ4213332.1"/>
    </source>
</evidence>
<dbReference type="PANTHER" id="PTHR30575">
    <property type="entry name" value="PEPTIDASE M20"/>
    <property type="match status" value="1"/>
</dbReference>
<dbReference type="InterPro" id="IPR011650">
    <property type="entry name" value="Peptidase_M20_dimer"/>
</dbReference>
<dbReference type="SUPFAM" id="SSF55031">
    <property type="entry name" value="Bacterial exopeptidase dimerisation domain"/>
    <property type="match status" value="1"/>
</dbReference>
<name>A0ABU0XDY9_9MICO</name>
<dbReference type="Pfam" id="PF07687">
    <property type="entry name" value="M20_dimer"/>
    <property type="match status" value="1"/>
</dbReference>
<dbReference type="InterPro" id="IPR017144">
    <property type="entry name" value="Xaa-Arg_dipeptidase"/>
</dbReference>
<dbReference type="SUPFAM" id="SSF53187">
    <property type="entry name" value="Zn-dependent exopeptidases"/>
    <property type="match status" value="1"/>
</dbReference>
<dbReference type="RefSeq" id="WP_308488261.1">
    <property type="nucleotide sequence ID" value="NZ_JAVFCB010000002.1"/>
</dbReference>
<feature type="domain" description="Peptidase M20 dimerisation" evidence="2">
    <location>
        <begin position="178"/>
        <end position="266"/>
    </location>
</feature>
<evidence type="ECO:0000256" key="1">
    <source>
        <dbReference type="PIRNR" id="PIRNR037226"/>
    </source>
</evidence>
<dbReference type="Pfam" id="PF01546">
    <property type="entry name" value="Peptidase_M20"/>
    <property type="match status" value="1"/>
</dbReference>
<dbReference type="Gene3D" id="3.30.70.360">
    <property type="match status" value="1"/>
</dbReference>
<dbReference type="InterPro" id="IPR036264">
    <property type="entry name" value="Bact_exopeptidase_dim_dom"/>
</dbReference>
<dbReference type="Proteomes" id="UP001230289">
    <property type="component" value="Unassembled WGS sequence"/>
</dbReference>
<evidence type="ECO:0000313" key="4">
    <source>
        <dbReference type="Proteomes" id="UP001230289"/>
    </source>
</evidence>
<dbReference type="InterPro" id="IPR052030">
    <property type="entry name" value="Peptidase_M20/M20A_hydrolases"/>
</dbReference>
<sequence length="406" mass="42335">MTASTTDVALKARAEAEIGARREQLLALSHAIHADPELSWQEHRAVARIAEILEGAGFAVEVGAYGVPTAFEAVYGDGDLTVTLCAEYDALPGVGHACGHNVIATAGVGAALALVPVAEAAGLRVKLLGTPAEEHGGGKVALLEAGAWEDSDFSMMVHGYTGVDFSADAFRSTAVERFEVEFTGLTAHAAAAPEKGVNAGAAATLALTAIALFRQHMGPEVNINAFISHGGDATNIIPDRTVVQAEVRAADVDVWRRTKKRVLSCFEGAAIATGCDWSWRSTEYPYAPVKSDPDLARLWDANMPALGRTPSTERGLGGGSTDMGNVTQVVPGIHPMIAFLGETAVPHNPDFAASAVTQGGDDAAIDGALLLAWTALDAAVDPSLRADLQRRRAERPAGATRVTIET</sequence>
<dbReference type="InterPro" id="IPR017439">
    <property type="entry name" value="Amidohydrolase"/>
</dbReference>